<evidence type="ECO:0000313" key="3">
    <source>
        <dbReference type="Proteomes" id="UP000780801"/>
    </source>
</evidence>
<feature type="non-terminal residue" evidence="2">
    <location>
        <position position="285"/>
    </location>
</feature>
<proteinExistence type="predicted"/>
<dbReference type="Proteomes" id="UP000780801">
    <property type="component" value="Unassembled WGS sequence"/>
</dbReference>
<dbReference type="EMBL" id="JAABOA010000370">
    <property type="protein sequence ID" value="KAF9584618.1"/>
    <property type="molecule type" value="Genomic_DNA"/>
</dbReference>
<evidence type="ECO:0000259" key="1">
    <source>
        <dbReference type="Pfam" id="PF12937"/>
    </source>
</evidence>
<evidence type="ECO:0000313" key="2">
    <source>
        <dbReference type="EMBL" id="KAF9584618.1"/>
    </source>
</evidence>
<dbReference type="InterPro" id="IPR036047">
    <property type="entry name" value="F-box-like_dom_sf"/>
</dbReference>
<dbReference type="Gene3D" id="1.20.1280.50">
    <property type="match status" value="1"/>
</dbReference>
<dbReference type="InterPro" id="IPR001810">
    <property type="entry name" value="F-box_dom"/>
</dbReference>
<sequence>MATKSALTIPEILIRIGTFLSRNNLIQCARVCSSWNAIFHPLIWKSVSLGGSDWAPNHDLIQQTSHIRSLRLHNKISSDKCEYARIYLQDQLLSFCVEWIDKGKRWSEAISDLWSDISLIVVNNSSTLQSLTLRERHGIPLKNIAQILCPGNAIERQDQAIENEMDNISSDAEKCLRIRAMPRTGFANLRFLALEDILIPTIQVLESIVLVCQQLESLKLVRITIPYRRMGFGLRDLRLPVDSVLNQLLEPEGPLNSRHSQFHHQQRQRVEYPRLQVLDLYRVLA</sequence>
<name>A0A9P6KH17_9FUNG</name>
<dbReference type="SUPFAM" id="SSF81383">
    <property type="entry name" value="F-box domain"/>
    <property type="match status" value="1"/>
</dbReference>
<organism evidence="2 3">
    <name type="scientific">Lunasporangiospora selenospora</name>
    <dbReference type="NCBI Taxonomy" id="979761"/>
    <lineage>
        <taxon>Eukaryota</taxon>
        <taxon>Fungi</taxon>
        <taxon>Fungi incertae sedis</taxon>
        <taxon>Mucoromycota</taxon>
        <taxon>Mortierellomycotina</taxon>
        <taxon>Mortierellomycetes</taxon>
        <taxon>Mortierellales</taxon>
        <taxon>Mortierellaceae</taxon>
        <taxon>Lunasporangiospora</taxon>
    </lineage>
</organism>
<dbReference type="OrthoDB" id="2397128at2759"/>
<protein>
    <recommendedName>
        <fullName evidence="1">F-box domain-containing protein</fullName>
    </recommendedName>
</protein>
<dbReference type="Pfam" id="PF12937">
    <property type="entry name" value="F-box-like"/>
    <property type="match status" value="1"/>
</dbReference>
<feature type="domain" description="F-box" evidence="1">
    <location>
        <begin position="10"/>
        <end position="48"/>
    </location>
</feature>
<dbReference type="AlphaFoldDB" id="A0A9P6KH17"/>
<accession>A0A9P6KH17</accession>
<keyword evidence="3" id="KW-1185">Reference proteome</keyword>
<reference evidence="2" key="1">
    <citation type="journal article" date="2020" name="Fungal Divers.">
        <title>Resolving the Mortierellaceae phylogeny through synthesis of multi-gene phylogenetics and phylogenomics.</title>
        <authorList>
            <person name="Vandepol N."/>
            <person name="Liber J."/>
            <person name="Desiro A."/>
            <person name="Na H."/>
            <person name="Kennedy M."/>
            <person name="Barry K."/>
            <person name="Grigoriev I.V."/>
            <person name="Miller A.N."/>
            <person name="O'Donnell K."/>
            <person name="Stajich J.E."/>
            <person name="Bonito G."/>
        </authorList>
    </citation>
    <scope>NUCLEOTIDE SEQUENCE</scope>
    <source>
        <strain evidence="2">KOD1015</strain>
    </source>
</reference>
<gene>
    <name evidence="2" type="ORF">BGW38_005827</name>
</gene>
<comment type="caution">
    <text evidence="2">The sequence shown here is derived from an EMBL/GenBank/DDBJ whole genome shotgun (WGS) entry which is preliminary data.</text>
</comment>